<keyword evidence="5" id="KW-1185">Reference proteome</keyword>
<keyword evidence="1" id="KW-0521">NADP</keyword>
<dbReference type="GO" id="GO:0005737">
    <property type="term" value="C:cytoplasm"/>
    <property type="evidence" value="ECO:0007669"/>
    <property type="project" value="TreeGrafter"/>
</dbReference>
<comment type="caution">
    <text evidence="4">The sequence shown here is derived from an EMBL/GenBank/DDBJ whole genome shotgun (WGS) entry which is preliminary data.</text>
</comment>
<dbReference type="PANTHER" id="PTHR43544:SF7">
    <property type="entry name" value="NADB-LER2"/>
    <property type="match status" value="1"/>
</dbReference>
<dbReference type="EMBL" id="VDCS01000009">
    <property type="protein sequence ID" value="TNJ43803.1"/>
    <property type="molecule type" value="Genomic_DNA"/>
</dbReference>
<proteinExistence type="inferred from homology"/>
<organism evidence="4 5">
    <name type="scientific">Allotamlana fucoidanivorans</name>
    <dbReference type="NCBI Taxonomy" id="2583814"/>
    <lineage>
        <taxon>Bacteria</taxon>
        <taxon>Pseudomonadati</taxon>
        <taxon>Bacteroidota</taxon>
        <taxon>Flavobacteriia</taxon>
        <taxon>Flavobacteriales</taxon>
        <taxon>Flavobacteriaceae</taxon>
        <taxon>Allotamlana</taxon>
    </lineage>
</organism>
<evidence type="ECO:0000313" key="4">
    <source>
        <dbReference type="EMBL" id="TNJ43803.1"/>
    </source>
</evidence>
<dbReference type="PRINTS" id="PR00081">
    <property type="entry name" value="GDHRDH"/>
</dbReference>
<evidence type="ECO:0000256" key="3">
    <source>
        <dbReference type="RuleBase" id="RU000363"/>
    </source>
</evidence>
<dbReference type="InterPro" id="IPR051468">
    <property type="entry name" value="Fungal_SecMetab_SDRs"/>
</dbReference>
<evidence type="ECO:0000256" key="1">
    <source>
        <dbReference type="ARBA" id="ARBA00022857"/>
    </source>
</evidence>
<dbReference type="Proteomes" id="UP000308713">
    <property type="component" value="Unassembled WGS sequence"/>
</dbReference>
<dbReference type="InterPro" id="IPR002347">
    <property type="entry name" value="SDR_fam"/>
</dbReference>
<dbReference type="InterPro" id="IPR036291">
    <property type="entry name" value="NAD(P)-bd_dom_sf"/>
</dbReference>
<gene>
    <name evidence="4" type="ORF">FGF67_10565</name>
</gene>
<protein>
    <submittedName>
        <fullName evidence="4">SDR family oxidoreductase</fullName>
    </submittedName>
</protein>
<dbReference type="GO" id="GO:0016491">
    <property type="term" value="F:oxidoreductase activity"/>
    <property type="evidence" value="ECO:0007669"/>
    <property type="project" value="UniProtKB-KW"/>
</dbReference>
<dbReference type="RefSeq" id="WP_139697537.1">
    <property type="nucleotide sequence ID" value="NZ_CP074074.1"/>
</dbReference>
<dbReference type="PRINTS" id="PR00080">
    <property type="entry name" value="SDRFAMILY"/>
</dbReference>
<dbReference type="CDD" id="cd05325">
    <property type="entry name" value="carb_red_sniffer_like_SDR_c"/>
    <property type="match status" value="1"/>
</dbReference>
<sequence>MKNVVLVTGANRGLGLGFVEHYLSKGWYVIGTCRSIKQAHALEELKNHYSNDLQIESLEVTDESSISNFICHIQHLKLDLVINNAGICIEEQLGKWTLATFTKIFQVNTIGVALLSQVVWPLMQPKSKLINVSSGLGSISLNISPEANFDAYAMSKAALNMFTARLAAKLKSKDIWVVAMSPGWVKTRMGGAEALLTVSQSIYKMAKLIDGLNSEDSGKFYSEEGDRKPW</sequence>
<dbReference type="SUPFAM" id="SSF51735">
    <property type="entry name" value="NAD(P)-binding Rossmann-fold domains"/>
    <property type="match status" value="1"/>
</dbReference>
<dbReference type="Pfam" id="PF00106">
    <property type="entry name" value="adh_short"/>
    <property type="match status" value="1"/>
</dbReference>
<comment type="similarity">
    <text evidence="3">Belongs to the short-chain dehydrogenases/reductases (SDR) family.</text>
</comment>
<name>A0A5C4SK66_9FLAO</name>
<dbReference type="Gene3D" id="3.40.50.720">
    <property type="entry name" value="NAD(P)-binding Rossmann-like Domain"/>
    <property type="match status" value="1"/>
</dbReference>
<reference evidence="4 5" key="1">
    <citation type="submission" date="2019-05" db="EMBL/GenBank/DDBJ databases">
        <title>Tamlana fucoidanivorans sp. nov., isolated from the surface of algae collected from Fujian province in China.</title>
        <authorList>
            <person name="Li J."/>
        </authorList>
    </citation>
    <scope>NUCLEOTIDE SEQUENCE [LARGE SCALE GENOMIC DNA]</scope>
    <source>
        <strain evidence="4 5">CW2-9</strain>
    </source>
</reference>
<accession>A0A5C4SK66</accession>
<dbReference type="OrthoDB" id="5786478at2"/>
<keyword evidence="2" id="KW-0560">Oxidoreductase</keyword>
<dbReference type="PANTHER" id="PTHR43544">
    <property type="entry name" value="SHORT-CHAIN DEHYDROGENASE/REDUCTASE"/>
    <property type="match status" value="1"/>
</dbReference>
<evidence type="ECO:0000313" key="5">
    <source>
        <dbReference type="Proteomes" id="UP000308713"/>
    </source>
</evidence>
<dbReference type="AlphaFoldDB" id="A0A5C4SK66"/>
<evidence type="ECO:0000256" key="2">
    <source>
        <dbReference type="ARBA" id="ARBA00023002"/>
    </source>
</evidence>